<protein>
    <submittedName>
        <fullName evidence="1">Uncharacterized protein</fullName>
    </submittedName>
</protein>
<evidence type="ECO:0000313" key="1">
    <source>
        <dbReference type="EMBL" id="CAI8594910.1"/>
    </source>
</evidence>
<evidence type="ECO:0000313" key="2">
    <source>
        <dbReference type="Proteomes" id="UP001157006"/>
    </source>
</evidence>
<dbReference type="AlphaFoldDB" id="A0AAV0Z8D4"/>
<name>A0AAV0Z8D4_VICFA</name>
<organism evidence="1 2">
    <name type="scientific">Vicia faba</name>
    <name type="common">Broad bean</name>
    <name type="synonym">Faba vulgaris</name>
    <dbReference type="NCBI Taxonomy" id="3906"/>
    <lineage>
        <taxon>Eukaryota</taxon>
        <taxon>Viridiplantae</taxon>
        <taxon>Streptophyta</taxon>
        <taxon>Embryophyta</taxon>
        <taxon>Tracheophyta</taxon>
        <taxon>Spermatophyta</taxon>
        <taxon>Magnoliopsida</taxon>
        <taxon>eudicotyledons</taxon>
        <taxon>Gunneridae</taxon>
        <taxon>Pentapetalae</taxon>
        <taxon>rosids</taxon>
        <taxon>fabids</taxon>
        <taxon>Fabales</taxon>
        <taxon>Fabaceae</taxon>
        <taxon>Papilionoideae</taxon>
        <taxon>50 kb inversion clade</taxon>
        <taxon>NPAAA clade</taxon>
        <taxon>Hologalegina</taxon>
        <taxon>IRL clade</taxon>
        <taxon>Fabeae</taxon>
        <taxon>Vicia</taxon>
    </lineage>
</organism>
<dbReference type="EMBL" id="OX451735">
    <property type="protein sequence ID" value="CAI8594910.1"/>
    <property type="molecule type" value="Genomic_DNA"/>
</dbReference>
<dbReference type="Proteomes" id="UP001157006">
    <property type="component" value="Chromosome 1S"/>
</dbReference>
<accession>A0AAV0Z8D4</accession>
<gene>
    <name evidence="1" type="ORF">VFH_I165240</name>
</gene>
<reference evidence="1 2" key="1">
    <citation type="submission" date="2023-01" db="EMBL/GenBank/DDBJ databases">
        <authorList>
            <person name="Kreplak J."/>
        </authorList>
    </citation>
    <scope>NUCLEOTIDE SEQUENCE [LARGE SCALE GENOMIC DNA]</scope>
</reference>
<proteinExistence type="predicted"/>
<keyword evidence="2" id="KW-1185">Reference proteome</keyword>
<sequence length="101" mass="11526">MMQVKDDNCKEKFGGLNHRERVILCGFLGGDGEGRKEKMGVLFCDFSELESGSHCKRIGHVWRTMRIWEASYLFGATSFVIDCNLVIEFVQGYLDMIQLAL</sequence>